<accession>A0A409W277</accession>
<dbReference type="Proteomes" id="UP000284842">
    <property type="component" value="Unassembled WGS sequence"/>
</dbReference>
<evidence type="ECO:0000313" key="2">
    <source>
        <dbReference type="EMBL" id="PPQ72621.1"/>
    </source>
</evidence>
<name>A0A409W277_9AGAR</name>
<protein>
    <submittedName>
        <fullName evidence="2">Uncharacterized protein</fullName>
    </submittedName>
</protein>
<evidence type="ECO:0000313" key="3">
    <source>
        <dbReference type="Proteomes" id="UP000284842"/>
    </source>
</evidence>
<feature type="region of interest" description="Disordered" evidence="1">
    <location>
        <begin position="74"/>
        <end position="96"/>
    </location>
</feature>
<comment type="caution">
    <text evidence="2">The sequence shown here is derived from an EMBL/GenBank/DDBJ whole genome shotgun (WGS) entry which is preliminary data.</text>
</comment>
<dbReference type="AlphaFoldDB" id="A0A409W277"/>
<keyword evidence="3" id="KW-1185">Reference proteome</keyword>
<feature type="region of interest" description="Disordered" evidence="1">
    <location>
        <begin position="416"/>
        <end position="443"/>
    </location>
</feature>
<proteinExistence type="predicted"/>
<organism evidence="2 3">
    <name type="scientific">Panaeolus cyanescens</name>
    <dbReference type="NCBI Taxonomy" id="181874"/>
    <lineage>
        <taxon>Eukaryota</taxon>
        <taxon>Fungi</taxon>
        <taxon>Dikarya</taxon>
        <taxon>Basidiomycota</taxon>
        <taxon>Agaricomycotina</taxon>
        <taxon>Agaricomycetes</taxon>
        <taxon>Agaricomycetidae</taxon>
        <taxon>Agaricales</taxon>
        <taxon>Agaricineae</taxon>
        <taxon>Galeropsidaceae</taxon>
        <taxon>Panaeolus</taxon>
    </lineage>
</organism>
<reference evidence="2 3" key="1">
    <citation type="journal article" date="2018" name="Evol. Lett.">
        <title>Horizontal gene cluster transfer increased hallucinogenic mushroom diversity.</title>
        <authorList>
            <person name="Reynolds H.T."/>
            <person name="Vijayakumar V."/>
            <person name="Gluck-Thaler E."/>
            <person name="Korotkin H.B."/>
            <person name="Matheny P.B."/>
            <person name="Slot J.C."/>
        </authorList>
    </citation>
    <scope>NUCLEOTIDE SEQUENCE [LARGE SCALE GENOMIC DNA]</scope>
    <source>
        <strain evidence="2 3">2629</strain>
    </source>
</reference>
<dbReference type="InParanoid" id="A0A409W277"/>
<dbReference type="STRING" id="181874.A0A409W277"/>
<evidence type="ECO:0000256" key="1">
    <source>
        <dbReference type="SAM" id="MobiDB-lite"/>
    </source>
</evidence>
<gene>
    <name evidence="2" type="ORF">CVT24_005112</name>
</gene>
<dbReference type="OrthoDB" id="2662290at2759"/>
<dbReference type="EMBL" id="NHTK01005860">
    <property type="protein sequence ID" value="PPQ72621.1"/>
    <property type="molecule type" value="Genomic_DNA"/>
</dbReference>
<sequence>MPIPSLDEHSSRAIDVTRATTRASSLWLRVSTLDMMLSTLLTTSCSPSNSSHKYIISNASFITHNYVIPEGASAAKGDTATSTSSEKQAENTPKRSNTIYETQLMCKGRGFPLWVPQPNLRLPVAQRAQGVSIGDVGIITEYGAFDFLFNICAAADDPINPPDLPEGFTTLHLSAWDVREFRDFPNGSYLASPSIGKAAKGEDRRTTTFESAEKEGALLAMPQGAYHEEVNDLSKFRDHAEQHVESWYRFVMHKRGRRDTANGDIRLVVGVDKSTTWGMASFADPFQLQLRETDGMKEVDDLPYTWEHTGTSGEVKAGPDKWENEDICPKNGARVRNQTLFARTLNILLGSEAWAKVDTQRNKRRPSLILTVANPEYEEPQTPISIKASTATMGEKPSNYANVTVENVPRPTEKVKGLLSMRPSGPRSIQRSPRPLSKTPTLLGLSKPSLILSAGGSNPAKLPEETKPATLQTLRRSHYIDGGVPQRSTQPIPSNMPEAVEKRMDLSDTSSLSSAISQFDSIPRPLDRVRLNPRGGPAFTAPIRLPALLKRNVPIPQDVDKPKHPSLFINSWLLGANNPPQTPCIKMAITHDSVWYGLLLEGSTAEALALSFRLRHAKDLEKEIDIVQKHYDICLTSSQQSMYLEPMGYIDSKSSAARHEMEKTIEALRRDDNTIKNYLFGFQVGEVVPTIGGGADSDMQPQPRRLLLSQIISRFASENGLSTTTRNTPFPLDAFKPLQHHPCQPLTLDSLLQVLHGEVLLDEALERQSIPAIRAELRSVNEGDAQAPAILRRLANRLLNHGFDFADKDNIDEAIFFYRHAEKVTPINSYQYLEIVLGLCNAHHCRYRLLGMGEDFDSLMRYLDIQRSLDFDAILGELKSKIRRGT</sequence>